<protein>
    <submittedName>
        <fullName evidence="2">Uncharacterized protein</fullName>
    </submittedName>
</protein>
<dbReference type="Proteomes" id="UP000050863">
    <property type="component" value="Unassembled WGS sequence"/>
</dbReference>
<name>A0A0R3LWY7_9BRAD</name>
<dbReference type="EMBL" id="LLXZ01000071">
    <property type="protein sequence ID" value="KRR09571.1"/>
    <property type="molecule type" value="Genomic_DNA"/>
</dbReference>
<dbReference type="AlphaFoldDB" id="A0A0R3LWY7"/>
<accession>A0A0R3LWY7</accession>
<keyword evidence="3" id="KW-1185">Reference proteome</keyword>
<feature type="compositionally biased region" description="Basic and acidic residues" evidence="1">
    <location>
        <begin position="139"/>
        <end position="157"/>
    </location>
</feature>
<evidence type="ECO:0000313" key="2">
    <source>
        <dbReference type="EMBL" id="KRR09571.1"/>
    </source>
</evidence>
<evidence type="ECO:0000256" key="1">
    <source>
        <dbReference type="SAM" id="MobiDB-lite"/>
    </source>
</evidence>
<dbReference type="RefSeq" id="WP_057835436.1">
    <property type="nucleotide sequence ID" value="NZ_LLXZ01000071.1"/>
</dbReference>
<sequence>MNKIATIDNNPKPGKVGRISRRVRHAVDLLASGECKTQKAAAERAGLSPERLCRALKEVKVQEYRDRQTRVSLANASITAAATLNWLLEHAKSEHCRKDVAVTLLGYSGVHANPTSGPVVNIGIGGGVGYVIDLSGPGDTRDSHPMLDVTPNREGER</sequence>
<proteinExistence type="predicted"/>
<organism evidence="2 3">
    <name type="scientific">Bradyrhizobium jicamae</name>
    <dbReference type="NCBI Taxonomy" id="280332"/>
    <lineage>
        <taxon>Bacteria</taxon>
        <taxon>Pseudomonadati</taxon>
        <taxon>Pseudomonadota</taxon>
        <taxon>Alphaproteobacteria</taxon>
        <taxon>Hyphomicrobiales</taxon>
        <taxon>Nitrobacteraceae</taxon>
        <taxon>Bradyrhizobium</taxon>
    </lineage>
</organism>
<dbReference type="STRING" id="280332.CQ12_13875"/>
<feature type="region of interest" description="Disordered" evidence="1">
    <location>
        <begin position="135"/>
        <end position="157"/>
    </location>
</feature>
<comment type="caution">
    <text evidence="2">The sequence shown here is derived from an EMBL/GenBank/DDBJ whole genome shotgun (WGS) entry which is preliminary data.</text>
</comment>
<reference evidence="2 3" key="1">
    <citation type="submission" date="2014-03" db="EMBL/GenBank/DDBJ databases">
        <title>Bradyrhizobium valentinum sp. nov., isolated from effective nodules of Lupinus mariae-josephae, a lupine endemic of basic-lime soils in Eastern Spain.</title>
        <authorList>
            <person name="Duran D."/>
            <person name="Rey L."/>
            <person name="Navarro A."/>
            <person name="Busquets A."/>
            <person name="Imperial J."/>
            <person name="Ruiz-Argueso T."/>
        </authorList>
    </citation>
    <scope>NUCLEOTIDE SEQUENCE [LARGE SCALE GENOMIC DNA]</scope>
    <source>
        <strain evidence="2 3">PAC68</strain>
    </source>
</reference>
<evidence type="ECO:0000313" key="3">
    <source>
        <dbReference type="Proteomes" id="UP000050863"/>
    </source>
</evidence>
<gene>
    <name evidence="2" type="ORF">CQ12_13875</name>
</gene>